<evidence type="ECO:0000313" key="3">
    <source>
        <dbReference type="EMBL" id="KAF0920126.1"/>
    </source>
</evidence>
<keyword evidence="2" id="KW-0732">Signal</keyword>
<keyword evidence="4" id="KW-1185">Reference proteome</keyword>
<evidence type="ECO:0000256" key="1">
    <source>
        <dbReference type="SAM" id="MobiDB-lite"/>
    </source>
</evidence>
<comment type="caution">
    <text evidence="3">The sequence shown here is derived from an EMBL/GenBank/DDBJ whole genome shotgun (WGS) entry which is preliminary data.</text>
</comment>
<evidence type="ECO:0000256" key="2">
    <source>
        <dbReference type="SAM" id="SignalP"/>
    </source>
</evidence>
<dbReference type="EMBL" id="SPHZ02000005">
    <property type="protein sequence ID" value="KAF0920126.1"/>
    <property type="molecule type" value="Genomic_DNA"/>
</dbReference>
<feature type="signal peptide" evidence="2">
    <location>
        <begin position="1"/>
        <end position="24"/>
    </location>
</feature>
<dbReference type="Proteomes" id="UP000479710">
    <property type="component" value="Unassembled WGS sequence"/>
</dbReference>
<feature type="compositionally biased region" description="Low complexity" evidence="1">
    <location>
        <begin position="25"/>
        <end position="35"/>
    </location>
</feature>
<evidence type="ECO:0008006" key="5">
    <source>
        <dbReference type="Google" id="ProtNLM"/>
    </source>
</evidence>
<feature type="chain" id="PRO_5026308452" description="Secreted protein" evidence="2">
    <location>
        <begin position="25"/>
        <end position="103"/>
    </location>
</feature>
<protein>
    <recommendedName>
        <fullName evidence="5">Secreted protein</fullName>
    </recommendedName>
</protein>
<reference evidence="3 4" key="1">
    <citation type="submission" date="2019-11" db="EMBL/GenBank/DDBJ databases">
        <title>Whole genome sequence of Oryza granulata.</title>
        <authorList>
            <person name="Li W."/>
        </authorList>
    </citation>
    <scope>NUCLEOTIDE SEQUENCE [LARGE SCALE GENOMIC DNA]</scope>
    <source>
        <strain evidence="4">cv. Menghai</strain>
        <tissue evidence="3">Leaf</tissue>
    </source>
</reference>
<proteinExistence type="predicted"/>
<organism evidence="3 4">
    <name type="scientific">Oryza meyeriana var. granulata</name>
    <dbReference type="NCBI Taxonomy" id="110450"/>
    <lineage>
        <taxon>Eukaryota</taxon>
        <taxon>Viridiplantae</taxon>
        <taxon>Streptophyta</taxon>
        <taxon>Embryophyta</taxon>
        <taxon>Tracheophyta</taxon>
        <taxon>Spermatophyta</taxon>
        <taxon>Magnoliopsida</taxon>
        <taxon>Liliopsida</taxon>
        <taxon>Poales</taxon>
        <taxon>Poaceae</taxon>
        <taxon>BOP clade</taxon>
        <taxon>Oryzoideae</taxon>
        <taxon>Oryzeae</taxon>
        <taxon>Oryzinae</taxon>
        <taxon>Oryza</taxon>
        <taxon>Oryza meyeriana</taxon>
    </lineage>
</organism>
<feature type="region of interest" description="Disordered" evidence="1">
    <location>
        <begin position="24"/>
        <end position="82"/>
    </location>
</feature>
<gene>
    <name evidence="3" type="ORF">E2562_033430</name>
</gene>
<dbReference type="AlphaFoldDB" id="A0A6G1E6E0"/>
<evidence type="ECO:0000313" key="4">
    <source>
        <dbReference type="Proteomes" id="UP000479710"/>
    </source>
</evidence>
<name>A0A6G1E6E0_9ORYZ</name>
<sequence>MRQLRLHAARAFLRLLFWPPPPTASPAAPRAQAARPPGPDAATPRAALTFYHGARTGSRMTPHRTPRRVADSPSWRCARSSSKGPASARRFVFVSLKHIVASI</sequence>
<accession>A0A6G1E6E0</accession>